<evidence type="ECO:0000256" key="4">
    <source>
        <dbReference type="PROSITE-ProRule" id="PRU00335"/>
    </source>
</evidence>
<organism evidence="6 7">
    <name type="scientific">Paenibacillus endophyticus</name>
    <dbReference type="NCBI Taxonomy" id="1294268"/>
    <lineage>
        <taxon>Bacteria</taxon>
        <taxon>Bacillati</taxon>
        <taxon>Bacillota</taxon>
        <taxon>Bacilli</taxon>
        <taxon>Bacillales</taxon>
        <taxon>Paenibacillaceae</taxon>
        <taxon>Paenibacillus</taxon>
    </lineage>
</organism>
<dbReference type="InterPro" id="IPR050109">
    <property type="entry name" value="HTH-type_TetR-like_transc_reg"/>
</dbReference>
<dbReference type="Proteomes" id="UP000518605">
    <property type="component" value="Unassembled WGS sequence"/>
</dbReference>
<keyword evidence="1" id="KW-0805">Transcription regulation</keyword>
<feature type="domain" description="HTH tetR-type" evidence="5">
    <location>
        <begin position="9"/>
        <end position="69"/>
    </location>
</feature>
<keyword evidence="2 4" id="KW-0238">DNA-binding</keyword>
<evidence type="ECO:0000256" key="3">
    <source>
        <dbReference type="ARBA" id="ARBA00023163"/>
    </source>
</evidence>
<dbReference type="RefSeq" id="WP_183560343.1">
    <property type="nucleotide sequence ID" value="NZ_CBCSLB010000002.1"/>
</dbReference>
<feature type="DNA-binding region" description="H-T-H motif" evidence="4">
    <location>
        <begin position="32"/>
        <end position="51"/>
    </location>
</feature>
<dbReference type="PANTHER" id="PTHR30055:SF234">
    <property type="entry name" value="HTH-TYPE TRANSCRIPTIONAL REGULATOR BETI"/>
    <property type="match status" value="1"/>
</dbReference>
<dbReference type="GO" id="GO:0000976">
    <property type="term" value="F:transcription cis-regulatory region binding"/>
    <property type="evidence" value="ECO:0007669"/>
    <property type="project" value="TreeGrafter"/>
</dbReference>
<comment type="caution">
    <text evidence="6">The sequence shown here is derived from an EMBL/GenBank/DDBJ whole genome shotgun (WGS) entry which is preliminary data.</text>
</comment>
<keyword evidence="3" id="KW-0804">Transcription</keyword>
<dbReference type="InterPro" id="IPR023772">
    <property type="entry name" value="DNA-bd_HTH_TetR-type_CS"/>
</dbReference>
<dbReference type="Pfam" id="PF00440">
    <property type="entry name" value="TetR_N"/>
    <property type="match status" value="1"/>
</dbReference>
<accession>A0A7W5C5Z5</accession>
<dbReference type="GO" id="GO:0003700">
    <property type="term" value="F:DNA-binding transcription factor activity"/>
    <property type="evidence" value="ECO:0007669"/>
    <property type="project" value="TreeGrafter"/>
</dbReference>
<evidence type="ECO:0000256" key="2">
    <source>
        <dbReference type="ARBA" id="ARBA00023125"/>
    </source>
</evidence>
<dbReference type="PRINTS" id="PR00455">
    <property type="entry name" value="HTHTETR"/>
</dbReference>
<reference evidence="6 7" key="1">
    <citation type="submission" date="2020-08" db="EMBL/GenBank/DDBJ databases">
        <title>Genomic Encyclopedia of Type Strains, Phase III (KMG-III): the genomes of soil and plant-associated and newly described type strains.</title>
        <authorList>
            <person name="Whitman W."/>
        </authorList>
    </citation>
    <scope>NUCLEOTIDE SEQUENCE [LARGE SCALE GENOMIC DNA]</scope>
    <source>
        <strain evidence="6 7">CECT 8234</strain>
    </source>
</reference>
<evidence type="ECO:0000256" key="1">
    <source>
        <dbReference type="ARBA" id="ARBA00023015"/>
    </source>
</evidence>
<gene>
    <name evidence="6" type="ORF">FHS16_001468</name>
</gene>
<dbReference type="Pfam" id="PF21351">
    <property type="entry name" value="TetR_C_41"/>
    <property type="match status" value="1"/>
</dbReference>
<dbReference type="InterPro" id="IPR049484">
    <property type="entry name" value="Rv0078-like_C"/>
</dbReference>
<evidence type="ECO:0000313" key="7">
    <source>
        <dbReference type="Proteomes" id="UP000518605"/>
    </source>
</evidence>
<dbReference type="InterPro" id="IPR001647">
    <property type="entry name" value="HTH_TetR"/>
</dbReference>
<keyword evidence="7" id="KW-1185">Reference proteome</keyword>
<protein>
    <submittedName>
        <fullName evidence="6">AcrR family transcriptional regulator</fullName>
    </submittedName>
</protein>
<dbReference type="EMBL" id="JACHXW010000003">
    <property type="protein sequence ID" value="MBB3151425.1"/>
    <property type="molecule type" value="Genomic_DNA"/>
</dbReference>
<dbReference type="Gene3D" id="1.10.357.10">
    <property type="entry name" value="Tetracycline Repressor, domain 2"/>
    <property type="match status" value="1"/>
</dbReference>
<sequence>MKRNKQDTAITINKIKQIAREHFTDHGYAECSLEEIARSVEVTRGALYHHFNNKKGLFQAVLASVQEEVAQRVEEEASQSEDMFEQLYLGCRAFVTAATEPTNRRIMLIDGPAVLGWEEWRQLDAKQSMRLLHGQLELMQQKGTLKSIRLDAATHLLSGALNEAALWLAQKTDVEEADAALDDCLYTLRRLLDGLS</sequence>
<dbReference type="AlphaFoldDB" id="A0A7W5C5Z5"/>
<dbReference type="PANTHER" id="PTHR30055">
    <property type="entry name" value="HTH-TYPE TRANSCRIPTIONAL REGULATOR RUTR"/>
    <property type="match status" value="1"/>
</dbReference>
<dbReference type="SUPFAM" id="SSF46689">
    <property type="entry name" value="Homeodomain-like"/>
    <property type="match status" value="1"/>
</dbReference>
<evidence type="ECO:0000313" key="6">
    <source>
        <dbReference type="EMBL" id="MBB3151425.1"/>
    </source>
</evidence>
<dbReference type="PROSITE" id="PS01081">
    <property type="entry name" value="HTH_TETR_1"/>
    <property type="match status" value="1"/>
</dbReference>
<name>A0A7W5C5Z5_9BACL</name>
<proteinExistence type="predicted"/>
<dbReference type="InterPro" id="IPR009057">
    <property type="entry name" value="Homeodomain-like_sf"/>
</dbReference>
<evidence type="ECO:0000259" key="5">
    <source>
        <dbReference type="PROSITE" id="PS50977"/>
    </source>
</evidence>
<dbReference type="PROSITE" id="PS50977">
    <property type="entry name" value="HTH_TETR_2"/>
    <property type="match status" value="1"/>
</dbReference>